<accession>A0ABU7JHJ4</accession>
<dbReference type="RefSeq" id="WP_330088489.1">
    <property type="nucleotide sequence ID" value="NZ_JAUGZK010000010.1"/>
</dbReference>
<feature type="transmembrane region" description="Helical" evidence="1">
    <location>
        <begin position="329"/>
        <end position="349"/>
    </location>
</feature>
<reference evidence="2 3" key="1">
    <citation type="submission" date="2023-06" db="EMBL/GenBank/DDBJ databases">
        <title>Alkalimonas sp., MEB004 an alkaliphilic bacterium isolated from Lonar Lake, India.</title>
        <authorList>
            <person name="Joshi A."/>
            <person name="Thite S."/>
        </authorList>
    </citation>
    <scope>NUCLEOTIDE SEQUENCE [LARGE SCALE GENOMIC DNA]</scope>
    <source>
        <strain evidence="2 3">MEB004</strain>
    </source>
</reference>
<keyword evidence="1" id="KW-0472">Membrane</keyword>
<evidence type="ECO:0008006" key="4">
    <source>
        <dbReference type="Google" id="ProtNLM"/>
    </source>
</evidence>
<feature type="transmembrane region" description="Helical" evidence="1">
    <location>
        <begin position="210"/>
        <end position="226"/>
    </location>
</feature>
<dbReference type="Proteomes" id="UP001339167">
    <property type="component" value="Unassembled WGS sequence"/>
</dbReference>
<evidence type="ECO:0000256" key="1">
    <source>
        <dbReference type="SAM" id="Phobius"/>
    </source>
</evidence>
<protein>
    <recommendedName>
        <fullName evidence="4">O-antigen ligase like membrane protein</fullName>
    </recommendedName>
</protein>
<feature type="transmembrane region" description="Helical" evidence="1">
    <location>
        <begin position="233"/>
        <end position="252"/>
    </location>
</feature>
<feature type="transmembrane region" description="Helical" evidence="1">
    <location>
        <begin position="187"/>
        <end position="204"/>
    </location>
</feature>
<keyword evidence="1" id="KW-0812">Transmembrane</keyword>
<dbReference type="EMBL" id="JAUGZK010000010">
    <property type="protein sequence ID" value="MEE2025169.1"/>
    <property type="molecule type" value="Genomic_DNA"/>
</dbReference>
<name>A0ABU7JHJ4_9GAMM</name>
<feature type="transmembrane region" description="Helical" evidence="1">
    <location>
        <begin position="54"/>
        <end position="74"/>
    </location>
</feature>
<feature type="transmembrane region" description="Helical" evidence="1">
    <location>
        <begin position="29"/>
        <end position="47"/>
    </location>
</feature>
<feature type="transmembrane region" description="Helical" evidence="1">
    <location>
        <begin position="156"/>
        <end position="175"/>
    </location>
</feature>
<evidence type="ECO:0000313" key="2">
    <source>
        <dbReference type="EMBL" id="MEE2025169.1"/>
    </source>
</evidence>
<comment type="caution">
    <text evidence="2">The sequence shown here is derived from an EMBL/GenBank/DDBJ whole genome shotgun (WGS) entry which is preliminary data.</text>
</comment>
<gene>
    <name evidence="2" type="ORF">QWF21_13025</name>
</gene>
<evidence type="ECO:0000313" key="3">
    <source>
        <dbReference type="Proteomes" id="UP001339167"/>
    </source>
</evidence>
<feature type="transmembrane region" description="Helical" evidence="1">
    <location>
        <begin position="361"/>
        <end position="380"/>
    </location>
</feature>
<organism evidence="2 3">
    <name type="scientific">Alkalimonas mucilaginosa</name>
    <dbReference type="NCBI Taxonomy" id="3057676"/>
    <lineage>
        <taxon>Bacteria</taxon>
        <taxon>Pseudomonadati</taxon>
        <taxon>Pseudomonadota</taxon>
        <taxon>Gammaproteobacteria</taxon>
        <taxon>Alkalimonas</taxon>
    </lineage>
</organism>
<keyword evidence="3" id="KW-1185">Reference proteome</keyword>
<sequence length="407" mass="45093">MNAVFLLAALSLLLDMLQGVAQSLGLALLPLAQGYKAFLLAAMLWLLRASDGRTLLLMAALVVGFLLGPLFTQWRLQPPLGFTRELTLVVKLLAPWLALLAFYRLTCWQPALALRTLHHLMHGFSLVLLLNFMLGFAGFGYAAYSPMEQIELGSLGSSGFFISANELSALLLILTAFQLHLHWSKGLMPYGTILLLALFCAVQLLTKTALLGVLLLAALIPLLHQTAERRRRYAIGIGIGGLLLLGSSPLWLSPVLQQLGLHQKLLWVWQEKGLLGLLLSSRELYMQQNLQVVAEHFPPWHWLLGVGQAGIALYQKKYFAESDFFDLPLFFGGLALVYALCWFAALLWFSWQARAQVTGRVLIVLNALLFLLAALAGHVLTSGMLWLPWGCWCGWLIAQQPLKRTAS</sequence>
<keyword evidence="1" id="KW-1133">Transmembrane helix</keyword>
<feature type="transmembrane region" description="Helical" evidence="1">
    <location>
        <begin position="86"/>
        <end position="103"/>
    </location>
</feature>
<feature type="transmembrane region" description="Helical" evidence="1">
    <location>
        <begin position="124"/>
        <end position="144"/>
    </location>
</feature>
<proteinExistence type="predicted"/>